<feature type="compositionally biased region" description="Pro residues" evidence="1">
    <location>
        <begin position="82"/>
        <end position="98"/>
    </location>
</feature>
<evidence type="ECO:0000313" key="3">
    <source>
        <dbReference type="Proteomes" id="UP001140949"/>
    </source>
</evidence>
<proteinExistence type="predicted"/>
<evidence type="ECO:0000313" key="2">
    <source>
        <dbReference type="EMBL" id="KAJ6803681.1"/>
    </source>
</evidence>
<dbReference type="Proteomes" id="UP001140949">
    <property type="component" value="Unassembled WGS sequence"/>
</dbReference>
<feature type="region of interest" description="Disordered" evidence="1">
    <location>
        <begin position="53"/>
        <end position="119"/>
    </location>
</feature>
<evidence type="ECO:0000256" key="1">
    <source>
        <dbReference type="SAM" id="MobiDB-lite"/>
    </source>
</evidence>
<keyword evidence="3" id="KW-1185">Reference proteome</keyword>
<dbReference type="AlphaFoldDB" id="A0AAX6EIA5"/>
<name>A0AAX6EIA5_IRIPA</name>
<comment type="caution">
    <text evidence="2">The sequence shown here is derived from an EMBL/GenBank/DDBJ whole genome shotgun (WGS) entry which is preliminary data.</text>
</comment>
<reference evidence="2" key="2">
    <citation type="submission" date="2023-04" db="EMBL/GenBank/DDBJ databases">
        <authorList>
            <person name="Bruccoleri R.E."/>
            <person name="Oakeley E.J."/>
            <person name="Faust A.-M."/>
            <person name="Dessus-Babus S."/>
            <person name="Altorfer M."/>
            <person name="Burckhardt D."/>
            <person name="Oertli M."/>
            <person name="Naumann U."/>
            <person name="Petersen F."/>
            <person name="Wong J."/>
        </authorList>
    </citation>
    <scope>NUCLEOTIDE SEQUENCE</scope>
    <source>
        <strain evidence="2">GSM-AAB239-AS_SAM_17_03QT</strain>
        <tissue evidence="2">Leaf</tissue>
    </source>
</reference>
<dbReference type="EMBL" id="JANAVB010036419">
    <property type="protein sequence ID" value="KAJ6803681.1"/>
    <property type="molecule type" value="Genomic_DNA"/>
</dbReference>
<sequence length="119" mass="13282">MPLKRQYQCHHNTANSKKKIGAKVSVSTITIIVSTSGPTPGIRVRFLHPVPYNRHTNPLEHQKAKISNPRPNLRPALASLFEPPPPRRLTADPPPPSRARPRPCSSIPSPIQLPSVERW</sequence>
<protein>
    <submittedName>
        <fullName evidence="2">Uncharacterized protein</fullName>
    </submittedName>
</protein>
<organism evidence="2 3">
    <name type="scientific">Iris pallida</name>
    <name type="common">Sweet iris</name>
    <dbReference type="NCBI Taxonomy" id="29817"/>
    <lineage>
        <taxon>Eukaryota</taxon>
        <taxon>Viridiplantae</taxon>
        <taxon>Streptophyta</taxon>
        <taxon>Embryophyta</taxon>
        <taxon>Tracheophyta</taxon>
        <taxon>Spermatophyta</taxon>
        <taxon>Magnoliopsida</taxon>
        <taxon>Liliopsida</taxon>
        <taxon>Asparagales</taxon>
        <taxon>Iridaceae</taxon>
        <taxon>Iridoideae</taxon>
        <taxon>Irideae</taxon>
        <taxon>Iris</taxon>
    </lineage>
</organism>
<accession>A0AAX6EIA5</accession>
<gene>
    <name evidence="2" type="ORF">M6B38_189400</name>
</gene>
<reference evidence="2" key="1">
    <citation type="journal article" date="2023" name="GigaByte">
        <title>Genome assembly of the bearded iris, Iris pallida Lam.</title>
        <authorList>
            <person name="Bruccoleri R.E."/>
            <person name="Oakeley E.J."/>
            <person name="Faust A.M.E."/>
            <person name="Altorfer M."/>
            <person name="Dessus-Babus S."/>
            <person name="Burckhardt D."/>
            <person name="Oertli M."/>
            <person name="Naumann U."/>
            <person name="Petersen F."/>
            <person name="Wong J."/>
        </authorList>
    </citation>
    <scope>NUCLEOTIDE SEQUENCE</scope>
    <source>
        <strain evidence="2">GSM-AAB239-AS_SAM_17_03QT</strain>
    </source>
</reference>